<proteinExistence type="predicted"/>
<dbReference type="Proteomes" id="UP001603857">
    <property type="component" value="Unassembled WGS sequence"/>
</dbReference>
<comment type="caution">
    <text evidence="1">The sequence shown here is derived from an EMBL/GenBank/DDBJ whole genome shotgun (WGS) entry which is preliminary data.</text>
</comment>
<sequence>MVNAFANPREYVVPTVILDRLPQLGRELTALDVPSPHRDDQLVWKHIVDGSISLRQIRGWLTSSESDPFLGQAAVE</sequence>
<organism evidence="1 2">
    <name type="scientific">Flemingia macrophylla</name>
    <dbReference type="NCBI Taxonomy" id="520843"/>
    <lineage>
        <taxon>Eukaryota</taxon>
        <taxon>Viridiplantae</taxon>
        <taxon>Streptophyta</taxon>
        <taxon>Embryophyta</taxon>
        <taxon>Tracheophyta</taxon>
        <taxon>Spermatophyta</taxon>
        <taxon>Magnoliopsida</taxon>
        <taxon>eudicotyledons</taxon>
        <taxon>Gunneridae</taxon>
        <taxon>Pentapetalae</taxon>
        <taxon>rosids</taxon>
        <taxon>fabids</taxon>
        <taxon>Fabales</taxon>
        <taxon>Fabaceae</taxon>
        <taxon>Papilionoideae</taxon>
        <taxon>50 kb inversion clade</taxon>
        <taxon>NPAAA clade</taxon>
        <taxon>indigoferoid/millettioid clade</taxon>
        <taxon>Phaseoleae</taxon>
        <taxon>Flemingia</taxon>
    </lineage>
</organism>
<name>A0ABD1MZR0_9FABA</name>
<accession>A0ABD1MZR0</accession>
<protein>
    <submittedName>
        <fullName evidence="1">Uncharacterized protein</fullName>
    </submittedName>
</protein>
<dbReference type="AlphaFoldDB" id="A0ABD1MZR0"/>
<gene>
    <name evidence="1" type="ORF">Fmac_009261</name>
</gene>
<evidence type="ECO:0000313" key="2">
    <source>
        <dbReference type="Proteomes" id="UP001603857"/>
    </source>
</evidence>
<evidence type="ECO:0000313" key="1">
    <source>
        <dbReference type="EMBL" id="KAL2341321.1"/>
    </source>
</evidence>
<dbReference type="EMBL" id="JBGMDY010000003">
    <property type="protein sequence ID" value="KAL2341321.1"/>
    <property type="molecule type" value="Genomic_DNA"/>
</dbReference>
<keyword evidence="2" id="KW-1185">Reference proteome</keyword>
<reference evidence="1 2" key="1">
    <citation type="submission" date="2024-08" db="EMBL/GenBank/DDBJ databases">
        <title>Insights into the chromosomal genome structure of Flemingia macrophylla.</title>
        <authorList>
            <person name="Ding Y."/>
            <person name="Zhao Y."/>
            <person name="Bi W."/>
            <person name="Wu M."/>
            <person name="Zhao G."/>
            <person name="Gong Y."/>
            <person name="Li W."/>
            <person name="Zhang P."/>
        </authorList>
    </citation>
    <scope>NUCLEOTIDE SEQUENCE [LARGE SCALE GENOMIC DNA]</scope>
    <source>
        <strain evidence="1">DYQJB</strain>
        <tissue evidence="1">Leaf</tissue>
    </source>
</reference>